<dbReference type="Proteomes" id="UP000037397">
    <property type="component" value="Unassembled WGS sequence"/>
</dbReference>
<accession>A0A0L6CL11</accession>
<reference evidence="2" key="1">
    <citation type="submission" date="2015-03" db="EMBL/GenBank/DDBJ databases">
        <title>Luteipulveratus halotolerans sp. nov., a novel actinobacterium (Dermacoccaceae) from Sarawak, Malaysia.</title>
        <authorList>
            <person name="Juboi H."/>
            <person name="Basik A."/>
            <person name="Shamsul S.S."/>
            <person name="Arnold P."/>
            <person name="Schmitt E.K."/>
            <person name="Sanglier J.-J."/>
            <person name="Yeo T."/>
        </authorList>
    </citation>
    <scope>NUCLEOTIDE SEQUENCE [LARGE SCALE GENOMIC DNA]</scope>
    <source>
        <strain evidence="2">C296001</strain>
    </source>
</reference>
<name>A0A0L6CL11_9MICO</name>
<proteinExistence type="predicted"/>
<dbReference type="EMBL" id="LAIR01000002">
    <property type="protein sequence ID" value="KNX38419.1"/>
    <property type="molecule type" value="Genomic_DNA"/>
</dbReference>
<evidence type="ECO:0008006" key="3">
    <source>
        <dbReference type="Google" id="ProtNLM"/>
    </source>
</evidence>
<dbReference type="OrthoDB" id="4048724at2"/>
<dbReference type="Pfam" id="PF20043">
    <property type="entry name" value="DUF6445"/>
    <property type="match status" value="1"/>
</dbReference>
<dbReference type="AlphaFoldDB" id="A0A0L6CL11"/>
<keyword evidence="2" id="KW-1185">Reference proteome</keyword>
<organism evidence="1 2">
    <name type="scientific">Luteipulveratus halotolerans</name>
    <dbReference type="NCBI Taxonomy" id="1631356"/>
    <lineage>
        <taxon>Bacteria</taxon>
        <taxon>Bacillati</taxon>
        <taxon>Actinomycetota</taxon>
        <taxon>Actinomycetes</taxon>
        <taxon>Micrococcales</taxon>
        <taxon>Dermacoccaceae</taxon>
        <taxon>Luteipulveratus</taxon>
    </lineage>
</organism>
<evidence type="ECO:0000313" key="2">
    <source>
        <dbReference type="Proteomes" id="UP000037397"/>
    </source>
</evidence>
<evidence type="ECO:0000313" key="1">
    <source>
        <dbReference type="EMBL" id="KNX38419.1"/>
    </source>
</evidence>
<dbReference type="InterPro" id="IPR045617">
    <property type="entry name" value="DUF6445"/>
</dbReference>
<sequence length="227" mass="25071">MASNPLVTTPMQALPYAAPVLGENYCVVDDALPDPGAVRDRCVAKKTWQRGAPYTDEVWPGMRAIPCLELDELAVVEAKVRALTGAQRLWVQETPGGGRLNHNCVQLVGHSEGHVKPHTDSRALCRYAAVLFLTPDAPARCGTGFYRQRMPDGTLAGNTVVAPHQNLVDALGTRFVPPETFVEDVRVDNRFNRLLLYRANMIHSASAYCGTHPLERRMTAVFFWMAD</sequence>
<dbReference type="STRING" id="1631356.VV01_16735"/>
<protein>
    <recommendedName>
        <fullName evidence="3">Prolyl 4-hydroxylase alpha subunit Fe(2+) 2OG dioxygenase domain-containing protein</fullName>
    </recommendedName>
</protein>
<comment type="caution">
    <text evidence="1">The sequence shown here is derived from an EMBL/GenBank/DDBJ whole genome shotgun (WGS) entry which is preliminary data.</text>
</comment>
<dbReference type="RefSeq" id="WP_050670875.1">
    <property type="nucleotide sequence ID" value="NZ_LAIR01000002.1"/>
</dbReference>
<gene>
    <name evidence="1" type="ORF">VV01_16735</name>
</gene>
<dbReference type="PATRIC" id="fig|1631356.3.peg.3324"/>